<evidence type="ECO:0000313" key="3">
    <source>
        <dbReference type="EMBL" id="MBO8460594.1"/>
    </source>
</evidence>
<comment type="caution">
    <text evidence="3">The sequence shown here is derived from an EMBL/GenBank/DDBJ whole genome shotgun (WGS) entry which is preliminary data.</text>
</comment>
<dbReference type="SUPFAM" id="SSF51735">
    <property type="entry name" value="NAD(P)-binding Rossmann-fold domains"/>
    <property type="match status" value="1"/>
</dbReference>
<dbReference type="PANTHER" id="PTHR43574">
    <property type="entry name" value="EPIMERASE-RELATED"/>
    <property type="match status" value="1"/>
</dbReference>
<dbReference type="Gene3D" id="3.90.25.10">
    <property type="entry name" value="UDP-galactose 4-epimerase, domain 1"/>
    <property type="match status" value="1"/>
</dbReference>
<organism evidence="3 4">
    <name type="scientific">Candidatus Gallipaludibacter merdavium</name>
    <dbReference type="NCBI Taxonomy" id="2840839"/>
    <lineage>
        <taxon>Bacteria</taxon>
        <taxon>Pseudomonadati</taxon>
        <taxon>Bacteroidota</taxon>
        <taxon>Bacteroidia</taxon>
        <taxon>Bacteroidales</taxon>
        <taxon>Candidatus Gallipaludibacter</taxon>
    </lineage>
</organism>
<dbReference type="Pfam" id="PF01370">
    <property type="entry name" value="Epimerase"/>
    <property type="match status" value="1"/>
</dbReference>
<evidence type="ECO:0000256" key="1">
    <source>
        <dbReference type="ARBA" id="ARBA00023027"/>
    </source>
</evidence>
<sequence>MNKIIITGAAGFIGHALTKSLLAKGFYVIGIDCMTGDYKQKGIKEYRLHELLQEPNFSYVNLDLSCDITSLNSCLIGCNTIIHLAASAGVRESMKEPSIFIRNNISAFANIIELAHKNGIKRFIYASSSSVYGNREIGTNGLTEDEITDCPQSVYAMTKKSNELLAYVYSSAYNMQTIGLRLFSVYGPYGRPDMAPWIFANSIYEDSIATIYNEGEMQRDFTYIDDVTNAIISIINKTIKDKYVIYNIGASNPHSINELYKIIEMEMRKSGKYQYKATKNGDVKATFANIDRLKKNYDIKSFTNIHTGLSSFCSWFQKYMAEKTKK</sequence>
<accession>A0A9D9N530</accession>
<proteinExistence type="predicted"/>
<feature type="domain" description="NAD-dependent epimerase/dehydratase" evidence="2">
    <location>
        <begin position="4"/>
        <end position="249"/>
    </location>
</feature>
<reference evidence="3" key="1">
    <citation type="submission" date="2020-10" db="EMBL/GenBank/DDBJ databases">
        <authorList>
            <person name="Gilroy R."/>
        </authorList>
    </citation>
    <scope>NUCLEOTIDE SEQUENCE</scope>
    <source>
        <strain evidence="3">G3-3990</strain>
    </source>
</reference>
<dbReference type="AlphaFoldDB" id="A0A9D9N530"/>
<evidence type="ECO:0000259" key="2">
    <source>
        <dbReference type="Pfam" id="PF01370"/>
    </source>
</evidence>
<keyword evidence="1" id="KW-0520">NAD</keyword>
<dbReference type="InterPro" id="IPR001509">
    <property type="entry name" value="Epimerase_deHydtase"/>
</dbReference>
<dbReference type="InterPro" id="IPR036291">
    <property type="entry name" value="NAD(P)-bd_dom_sf"/>
</dbReference>
<protein>
    <submittedName>
        <fullName evidence="3">NAD-dependent epimerase/dehydratase family protein</fullName>
    </submittedName>
</protein>
<name>A0A9D9N530_9BACT</name>
<reference evidence="3" key="2">
    <citation type="journal article" date="2021" name="PeerJ">
        <title>Extensive microbial diversity within the chicken gut microbiome revealed by metagenomics and culture.</title>
        <authorList>
            <person name="Gilroy R."/>
            <person name="Ravi A."/>
            <person name="Getino M."/>
            <person name="Pursley I."/>
            <person name="Horton D.L."/>
            <person name="Alikhan N.F."/>
            <person name="Baker D."/>
            <person name="Gharbi K."/>
            <person name="Hall N."/>
            <person name="Watson M."/>
            <person name="Adriaenssens E.M."/>
            <person name="Foster-Nyarko E."/>
            <person name="Jarju S."/>
            <person name="Secka A."/>
            <person name="Antonio M."/>
            <person name="Oren A."/>
            <person name="Chaudhuri R.R."/>
            <person name="La Ragione R."/>
            <person name="Hildebrand F."/>
            <person name="Pallen M.J."/>
        </authorList>
    </citation>
    <scope>NUCLEOTIDE SEQUENCE</scope>
    <source>
        <strain evidence="3">G3-3990</strain>
    </source>
</reference>
<dbReference type="Gene3D" id="3.40.50.720">
    <property type="entry name" value="NAD(P)-binding Rossmann-like Domain"/>
    <property type="match status" value="1"/>
</dbReference>
<gene>
    <name evidence="3" type="ORF">IAA73_09705</name>
</gene>
<dbReference type="Proteomes" id="UP000823641">
    <property type="component" value="Unassembled WGS sequence"/>
</dbReference>
<evidence type="ECO:0000313" key="4">
    <source>
        <dbReference type="Proteomes" id="UP000823641"/>
    </source>
</evidence>
<dbReference type="EMBL" id="JADIMG010000092">
    <property type="protein sequence ID" value="MBO8460594.1"/>
    <property type="molecule type" value="Genomic_DNA"/>
</dbReference>
<dbReference type="PRINTS" id="PR01713">
    <property type="entry name" value="NUCEPIMERASE"/>
</dbReference>